<gene>
    <name evidence="1" type="ORF">BCL74_1272</name>
</gene>
<dbReference type="Proteomes" id="UP000277424">
    <property type="component" value="Unassembled WGS sequence"/>
</dbReference>
<sequence>MSAITVDENLDLSIGDGMPVRLTIDQAFGLSDALGRNAILAAARRHPEVAALMPASMSLAQLPEVES</sequence>
<accession>A0A420WR24</accession>
<comment type="caution">
    <text evidence="1">The sequence shown here is derived from an EMBL/GenBank/DDBJ whole genome shotgun (WGS) entry which is preliminary data.</text>
</comment>
<protein>
    <submittedName>
        <fullName evidence="1">Uncharacterized protein</fullName>
    </submittedName>
</protein>
<reference evidence="1 2" key="1">
    <citation type="submission" date="2018-10" db="EMBL/GenBank/DDBJ databases">
        <title>Comparative analysis of microorganisms from saline springs in Andes Mountain Range, Colombia.</title>
        <authorList>
            <person name="Rubin E."/>
        </authorList>
    </citation>
    <scope>NUCLEOTIDE SEQUENCE [LARGE SCALE GENOMIC DNA]</scope>
    <source>
        <strain evidence="1 2">USBA 36</strain>
    </source>
</reference>
<evidence type="ECO:0000313" key="1">
    <source>
        <dbReference type="EMBL" id="RKQ73483.1"/>
    </source>
</evidence>
<dbReference type="RefSeq" id="WP_121218396.1">
    <property type="nucleotide sequence ID" value="NZ_RBIG01000001.1"/>
</dbReference>
<evidence type="ECO:0000313" key="2">
    <source>
        <dbReference type="Proteomes" id="UP000277424"/>
    </source>
</evidence>
<name>A0A420WR24_9PROT</name>
<dbReference type="EMBL" id="RBIG01000001">
    <property type="protein sequence ID" value="RKQ73483.1"/>
    <property type="molecule type" value="Genomic_DNA"/>
</dbReference>
<dbReference type="AlphaFoldDB" id="A0A420WR24"/>
<proteinExistence type="predicted"/>
<organism evidence="1 2">
    <name type="scientific">Oceanibaculum indicum</name>
    <dbReference type="NCBI Taxonomy" id="526216"/>
    <lineage>
        <taxon>Bacteria</taxon>
        <taxon>Pseudomonadati</taxon>
        <taxon>Pseudomonadota</taxon>
        <taxon>Alphaproteobacteria</taxon>
        <taxon>Rhodospirillales</taxon>
        <taxon>Oceanibaculaceae</taxon>
        <taxon>Oceanibaculum</taxon>
    </lineage>
</organism>